<organism evidence="1 2">
    <name type="scientific">Luteolibacter pohnpeiensis</name>
    <dbReference type="NCBI Taxonomy" id="454153"/>
    <lineage>
        <taxon>Bacteria</taxon>
        <taxon>Pseudomonadati</taxon>
        <taxon>Verrucomicrobiota</taxon>
        <taxon>Verrucomicrobiia</taxon>
        <taxon>Verrucomicrobiales</taxon>
        <taxon>Verrucomicrobiaceae</taxon>
        <taxon>Luteolibacter</taxon>
    </lineage>
</organism>
<sequence length="114" mass="12500">MIWVRSGDQIVSDIQIAGSPASWQIRINPEMDGIQKGLILSLENKSKFPVSVSYDDASYVVNSGEVVVISNVFEVGKFVSVKIPDKKEAHLRVSLGGSKLQDVVDVRGDVFLPR</sequence>
<name>A0A934S7W9_9BACT</name>
<reference evidence="1" key="1">
    <citation type="submission" date="2021-01" db="EMBL/GenBank/DDBJ databases">
        <title>Modified the classification status of verrucomicrobia.</title>
        <authorList>
            <person name="Feng X."/>
        </authorList>
    </citation>
    <scope>NUCLEOTIDE SEQUENCE</scope>
    <source>
        <strain evidence="1">KCTC 22041</strain>
    </source>
</reference>
<protein>
    <submittedName>
        <fullName evidence="1">Uncharacterized protein</fullName>
    </submittedName>
</protein>
<keyword evidence="2" id="KW-1185">Reference proteome</keyword>
<comment type="caution">
    <text evidence="1">The sequence shown here is derived from an EMBL/GenBank/DDBJ whole genome shotgun (WGS) entry which is preliminary data.</text>
</comment>
<evidence type="ECO:0000313" key="1">
    <source>
        <dbReference type="EMBL" id="MBK1880989.1"/>
    </source>
</evidence>
<dbReference type="AlphaFoldDB" id="A0A934S7W9"/>
<gene>
    <name evidence="1" type="ORF">JIN85_01100</name>
</gene>
<dbReference type="EMBL" id="JAENIJ010000001">
    <property type="protein sequence ID" value="MBK1880989.1"/>
    <property type="molecule type" value="Genomic_DNA"/>
</dbReference>
<accession>A0A934S7W9</accession>
<evidence type="ECO:0000313" key="2">
    <source>
        <dbReference type="Proteomes" id="UP000603141"/>
    </source>
</evidence>
<dbReference type="Proteomes" id="UP000603141">
    <property type="component" value="Unassembled WGS sequence"/>
</dbReference>
<proteinExistence type="predicted"/>